<dbReference type="GO" id="GO:0007059">
    <property type="term" value="P:chromosome segregation"/>
    <property type="evidence" value="ECO:0007669"/>
    <property type="project" value="TreeGrafter"/>
</dbReference>
<dbReference type="CDD" id="cd16405">
    <property type="entry name" value="RepB_like_N"/>
    <property type="match status" value="1"/>
</dbReference>
<gene>
    <name evidence="4" type="ORF">C7476_11953</name>
</gene>
<dbReference type="SMART" id="SM00470">
    <property type="entry name" value="ParB"/>
    <property type="match status" value="1"/>
</dbReference>
<dbReference type="InterPro" id="IPR004437">
    <property type="entry name" value="ParB/RepB/Spo0J"/>
</dbReference>
<dbReference type="PANTHER" id="PTHR33375:SF1">
    <property type="entry name" value="CHROMOSOME-PARTITIONING PROTEIN PARB-RELATED"/>
    <property type="match status" value="1"/>
</dbReference>
<evidence type="ECO:0000256" key="1">
    <source>
        <dbReference type="ARBA" id="ARBA00006295"/>
    </source>
</evidence>
<keyword evidence="5" id="KW-1185">Reference proteome</keyword>
<comment type="caution">
    <text evidence="4">The sequence shown here is derived from an EMBL/GenBank/DDBJ whole genome shotgun (WGS) entry which is preliminary data.</text>
</comment>
<evidence type="ECO:0000313" key="5">
    <source>
        <dbReference type="Proteomes" id="UP000253324"/>
    </source>
</evidence>
<dbReference type="NCBIfam" id="TIGR00180">
    <property type="entry name" value="parB_part"/>
    <property type="match status" value="1"/>
</dbReference>
<dbReference type="InterPro" id="IPR037972">
    <property type="entry name" value="RepB_N"/>
</dbReference>
<feature type="compositionally biased region" description="Basic and acidic residues" evidence="2">
    <location>
        <begin position="1"/>
        <end position="11"/>
    </location>
</feature>
<organism evidence="4 5">
    <name type="scientific">Phyllobacterium bourgognense</name>
    <dbReference type="NCBI Taxonomy" id="314236"/>
    <lineage>
        <taxon>Bacteria</taxon>
        <taxon>Pseudomonadati</taxon>
        <taxon>Pseudomonadota</taxon>
        <taxon>Alphaproteobacteria</taxon>
        <taxon>Hyphomicrobiales</taxon>
        <taxon>Phyllobacteriaceae</taxon>
        <taxon>Phyllobacterium</taxon>
    </lineage>
</organism>
<sequence>MMADKNRRDQLKALFETVETNSAPEQKPAELPPIQQSASVEPLKQRAASGAIKAMGLSLGGISKEIEDARRLKETFEGSERVVELDPALVESSFIEDRLSHDSGSDDSFEALVESIRQNGQQVPILVRPHPEKQGHYQTAYGHRRLRAARRIARPVQAIVRNLTDVQLILAQGKENTERRDLSFIERAFFARNLVERGFERGLVQDALSLDKAEMTRFLQVAAAVPATVVRAIGPAPKIGRPRWVRFAELLKSSDAQAAALNEITLEPFSAADSNARFNRIFERLLKSVEPVALAPRNMQSAVGNKYSGTRAIAQLNSDKGRQVLTFAEHIPQEFAVFVTGELETLLARYNSRSSDK</sequence>
<proteinExistence type="inferred from homology"/>
<dbReference type="InterPro" id="IPR017819">
    <property type="entry name" value="Plasmid_partition_RepB"/>
</dbReference>
<dbReference type="InterPro" id="IPR011111">
    <property type="entry name" value="Plasmid_RepB"/>
</dbReference>
<dbReference type="GO" id="GO:0005694">
    <property type="term" value="C:chromosome"/>
    <property type="evidence" value="ECO:0007669"/>
    <property type="project" value="TreeGrafter"/>
</dbReference>
<dbReference type="AlphaFoldDB" id="A0A368YFX7"/>
<dbReference type="SUPFAM" id="SSF110849">
    <property type="entry name" value="ParB/Sulfiredoxin"/>
    <property type="match status" value="1"/>
</dbReference>
<name>A0A368YFX7_9HYPH</name>
<dbReference type="Pfam" id="PF07506">
    <property type="entry name" value="RepB"/>
    <property type="match status" value="1"/>
</dbReference>
<reference evidence="4 5" key="1">
    <citation type="submission" date="2018-07" db="EMBL/GenBank/DDBJ databases">
        <title>Genomic Encyclopedia of Type Strains, Phase III (KMG-III): the genomes of soil and plant-associated and newly described type strains.</title>
        <authorList>
            <person name="Whitman W."/>
        </authorList>
    </citation>
    <scope>NUCLEOTIDE SEQUENCE [LARGE SCALE GENOMIC DNA]</scope>
    <source>
        <strain evidence="4 5">31-25a</strain>
    </source>
</reference>
<dbReference type="SUPFAM" id="SSF109709">
    <property type="entry name" value="KorB DNA-binding domain-like"/>
    <property type="match status" value="1"/>
</dbReference>
<evidence type="ECO:0000313" key="4">
    <source>
        <dbReference type="EMBL" id="RCW79132.1"/>
    </source>
</evidence>
<protein>
    <submittedName>
        <fullName evidence="4">ParB family chromosome partitioning protein</fullName>
    </submittedName>
</protein>
<evidence type="ECO:0000259" key="3">
    <source>
        <dbReference type="SMART" id="SM00470"/>
    </source>
</evidence>
<dbReference type="Gene3D" id="3.90.1530.30">
    <property type="match status" value="1"/>
</dbReference>
<dbReference type="RefSeq" id="WP_114432248.1">
    <property type="nucleotide sequence ID" value="NZ_QPJM01000019.1"/>
</dbReference>
<dbReference type="EMBL" id="QPJM01000019">
    <property type="protein sequence ID" value="RCW79132.1"/>
    <property type="molecule type" value="Genomic_DNA"/>
</dbReference>
<dbReference type="Gene3D" id="1.10.10.2830">
    <property type="match status" value="1"/>
</dbReference>
<comment type="similarity">
    <text evidence="1">Belongs to the ParB family.</text>
</comment>
<dbReference type="OrthoDB" id="7908920at2"/>
<dbReference type="NCBIfam" id="TIGR03454">
    <property type="entry name" value="partition_RepB"/>
    <property type="match status" value="1"/>
</dbReference>
<evidence type="ECO:0000256" key="2">
    <source>
        <dbReference type="SAM" id="MobiDB-lite"/>
    </source>
</evidence>
<dbReference type="GO" id="GO:0003677">
    <property type="term" value="F:DNA binding"/>
    <property type="evidence" value="ECO:0007669"/>
    <property type="project" value="InterPro"/>
</dbReference>
<feature type="domain" description="ParB-like N-terminal" evidence="3">
    <location>
        <begin position="83"/>
        <end position="177"/>
    </location>
</feature>
<dbReference type="InterPro" id="IPR003115">
    <property type="entry name" value="ParB_N"/>
</dbReference>
<dbReference type="Pfam" id="PF02195">
    <property type="entry name" value="ParB_N"/>
    <property type="match status" value="1"/>
</dbReference>
<dbReference type="InterPro" id="IPR036086">
    <property type="entry name" value="ParB/Sulfiredoxin_sf"/>
</dbReference>
<dbReference type="PANTHER" id="PTHR33375">
    <property type="entry name" value="CHROMOSOME-PARTITIONING PROTEIN PARB-RELATED"/>
    <property type="match status" value="1"/>
</dbReference>
<dbReference type="Proteomes" id="UP000253324">
    <property type="component" value="Unassembled WGS sequence"/>
</dbReference>
<feature type="region of interest" description="Disordered" evidence="2">
    <location>
        <begin position="1"/>
        <end position="39"/>
    </location>
</feature>
<dbReference type="InterPro" id="IPR050336">
    <property type="entry name" value="Chromosome_partition/occlusion"/>
</dbReference>
<accession>A0A368YFX7</accession>